<dbReference type="Proteomes" id="UP000290439">
    <property type="component" value="Chromosome"/>
</dbReference>
<evidence type="ECO:0000313" key="2">
    <source>
        <dbReference type="EMBL" id="VFA97850.1"/>
    </source>
</evidence>
<evidence type="ECO:0000256" key="1">
    <source>
        <dbReference type="SAM" id="Phobius"/>
    </source>
</evidence>
<keyword evidence="1" id="KW-0812">Transmembrane</keyword>
<keyword evidence="1" id="KW-0472">Membrane</keyword>
<sequence length="129" mass="14032">MGFAPSPRRTAVAVTLIGTALAFIGIGGIRLLGAESVLGVDQNMGYALLWPVFGGFMVFALLRSRQWEQSAPSSPPDAPDDRLSPPVVARRPECVSHGDRELADYNRYLARLHAEDMRARLEAAGLDLR</sequence>
<proteinExistence type="predicted"/>
<dbReference type="EMBL" id="LR215973">
    <property type="protein sequence ID" value="VFA97850.1"/>
    <property type="molecule type" value="Genomic_DNA"/>
</dbReference>
<gene>
    <name evidence="2" type="ORF">NCTC10797_01615</name>
</gene>
<feature type="transmembrane region" description="Helical" evidence="1">
    <location>
        <begin position="44"/>
        <end position="62"/>
    </location>
</feature>
<accession>A0A4U8VVZ9</accession>
<name>A0A4U8VVZ9_9NOCA</name>
<organism evidence="2 3">
    <name type="scientific">Nocardia cyriacigeorgica</name>
    <dbReference type="NCBI Taxonomy" id="135487"/>
    <lineage>
        <taxon>Bacteria</taxon>
        <taxon>Bacillati</taxon>
        <taxon>Actinomycetota</taxon>
        <taxon>Actinomycetes</taxon>
        <taxon>Mycobacteriales</taxon>
        <taxon>Nocardiaceae</taxon>
        <taxon>Nocardia</taxon>
    </lineage>
</organism>
<dbReference type="AlphaFoldDB" id="A0A4U8VVZ9"/>
<reference evidence="2 3" key="1">
    <citation type="submission" date="2019-02" db="EMBL/GenBank/DDBJ databases">
        <authorList>
            <consortium name="Pathogen Informatics"/>
        </authorList>
    </citation>
    <scope>NUCLEOTIDE SEQUENCE [LARGE SCALE GENOMIC DNA]</scope>
    <source>
        <strain evidence="2 3">3012STDY6756504</strain>
    </source>
</reference>
<dbReference type="RefSeq" id="WP_130916643.1">
    <property type="nucleotide sequence ID" value="NZ_LR215973.1"/>
</dbReference>
<feature type="transmembrane region" description="Helical" evidence="1">
    <location>
        <begin position="12"/>
        <end position="32"/>
    </location>
</feature>
<keyword evidence="1" id="KW-1133">Transmembrane helix</keyword>
<protein>
    <submittedName>
        <fullName evidence="2">Uncharacterized protein</fullName>
    </submittedName>
</protein>
<evidence type="ECO:0000313" key="3">
    <source>
        <dbReference type="Proteomes" id="UP000290439"/>
    </source>
</evidence>